<gene>
    <name evidence="2" type="ORF">LtaPh_1310500</name>
</gene>
<keyword evidence="3" id="KW-1185">Reference proteome</keyword>
<dbReference type="GO" id="GO:0019433">
    <property type="term" value="P:triglyceride catabolic process"/>
    <property type="evidence" value="ECO:0007669"/>
    <property type="project" value="TreeGrafter"/>
</dbReference>
<dbReference type="OrthoDB" id="197155at2759"/>
<evidence type="ECO:0000256" key="1">
    <source>
        <dbReference type="SAM" id="Phobius"/>
    </source>
</evidence>
<dbReference type="PANTHER" id="PTHR12406">
    <property type="entry name" value="CALCIUM-INDEPENDENT PHOSPHOLIPASE A2 IPLA2 -RELATED"/>
    <property type="match status" value="1"/>
</dbReference>
<reference evidence="2" key="1">
    <citation type="submission" date="2019-11" db="EMBL/GenBank/DDBJ databases">
        <title>Leishmania tarentolae CDS.</title>
        <authorList>
            <person name="Goto Y."/>
            <person name="Yamagishi J."/>
        </authorList>
    </citation>
    <scope>NUCLEOTIDE SEQUENCE [LARGE SCALE GENOMIC DNA]</scope>
    <source>
        <strain evidence="2">Parrot Tar II</strain>
    </source>
</reference>
<proteinExistence type="predicted"/>
<sequence>MPCPRRVVYTCSRCGTKTRLRARQVTSAGAPPVVEEKIMPPTDPREWARKVRAKTPQLLEVGKPVPKAVLSFGGCGFLVTYALGVALYLQQEKKELLANSFLLGAGSGVLPAVALACGPRAVNLERLRDFIVNNRFLVTDEEKRIETMAAGINQLLPKNAVDLVKGRLALTIGFSNKDPGYMTQAKENIYFGHHIAEWSDFDDLAQNIIAATAPNTQKPCVFRGADNVLRGTMMSLSSELDQYCRHVYIHGYAGYLYNKNQARHNIMFGRHGYIGNTHFSFPKQVLMAFAPLVGGDVRRDELLEAYDVGYNDARRYERWEEDPYYFAKADRSPSDDFNFRNLRANLFGGRRASERFEL</sequence>
<evidence type="ECO:0000313" key="3">
    <source>
        <dbReference type="Proteomes" id="UP000419144"/>
    </source>
</evidence>
<dbReference type="GO" id="GO:0005737">
    <property type="term" value="C:cytoplasm"/>
    <property type="evidence" value="ECO:0007669"/>
    <property type="project" value="TreeGrafter"/>
</dbReference>
<keyword evidence="1" id="KW-0812">Transmembrane</keyword>
<dbReference type="SUPFAM" id="SSF52151">
    <property type="entry name" value="FabD/lysophospholipase-like"/>
    <property type="match status" value="1"/>
</dbReference>
<evidence type="ECO:0008006" key="4">
    <source>
        <dbReference type="Google" id="ProtNLM"/>
    </source>
</evidence>
<dbReference type="EMBL" id="BLBS01000017">
    <property type="protein sequence ID" value="GET86965.1"/>
    <property type="molecule type" value="Genomic_DNA"/>
</dbReference>
<dbReference type="GO" id="GO:0055088">
    <property type="term" value="P:lipid homeostasis"/>
    <property type="evidence" value="ECO:0007669"/>
    <property type="project" value="TreeGrafter"/>
</dbReference>
<dbReference type="GO" id="GO:0004806">
    <property type="term" value="F:triacylglycerol lipase activity"/>
    <property type="evidence" value="ECO:0007669"/>
    <property type="project" value="TreeGrafter"/>
</dbReference>
<evidence type="ECO:0000313" key="2">
    <source>
        <dbReference type="EMBL" id="GET86965.1"/>
    </source>
</evidence>
<dbReference type="GO" id="GO:0005811">
    <property type="term" value="C:lipid droplet"/>
    <property type="evidence" value="ECO:0007669"/>
    <property type="project" value="TreeGrafter"/>
</dbReference>
<dbReference type="VEuPathDB" id="TriTrypDB:LtaPh_1310500"/>
<dbReference type="GO" id="GO:0016020">
    <property type="term" value="C:membrane"/>
    <property type="evidence" value="ECO:0007669"/>
    <property type="project" value="TreeGrafter"/>
</dbReference>
<dbReference type="PANTHER" id="PTHR12406:SF7">
    <property type="entry name" value="PATATIN-LIKE PHOSPHOLIPASE DOMAIN-CONTAINING PROTEIN 4"/>
    <property type="match status" value="1"/>
</dbReference>
<feature type="transmembrane region" description="Helical" evidence="1">
    <location>
        <begin position="68"/>
        <end position="89"/>
    </location>
</feature>
<protein>
    <recommendedName>
        <fullName evidence="4">PNPLA domain-containing protein</fullName>
    </recommendedName>
</protein>
<feature type="transmembrane region" description="Helical" evidence="1">
    <location>
        <begin position="96"/>
        <end position="116"/>
    </location>
</feature>
<dbReference type="AlphaFoldDB" id="A0A640KCV5"/>
<comment type="caution">
    <text evidence="2">The sequence shown here is derived from an EMBL/GenBank/DDBJ whole genome shotgun (WGS) entry which is preliminary data.</text>
</comment>
<dbReference type="Proteomes" id="UP000419144">
    <property type="component" value="Unassembled WGS sequence"/>
</dbReference>
<organism evidence="2 3">
    <name type="scientific">Leishmania tarentolae</name>
    <name type="common">Sauroleishmania tarentolae</name>
    <dbReference type="NCBI Taxonomy" id="5689"/>
    <lineage>
        <taxon>Eukaryota</taxon>
        <taxon>Discoba</taxon>
        <taxon>Euglenozoa</taxon>
        <taxon>Kinetoplastea</taxon>
        <taxon>Metakinetoplastina</taxon>
        <taxon>Trypanosomatida</taxon>
        <taxon>Trypanosomatidae</taxon>
        <taxon>Leishmaniinae</taxon>
        <taxon>Leishmania</taxon>
        <taxon>lizard Leishmania</taxon>
    </lineage>
</organism>
<dbReference type="InterPro" id="IPR016035">
    <property type="entry name" value="Acyl_Trfase/lysoPLipase"/>
</dbReference>
<accession>A0A640KCV5</accession>
<name>A0A640KCV5_LEITA</name>
<keyword evidence="1" id="KW-1133">Transmembrane helix</keyword>
<dbReference type="InterPro" id="IPR033562">
    <property type="entry name" value="PLPL"/>
</dbReference>
<keyword evidence="1" id="KW-0472">Membrane</keyword>